<name>A0A9D4CKC5_DREPO</name>
<protein>
    <submittedName>
        <fullName evidence="1">Uncharacterized protein</fullName>
    </submittedName>
</protein>
<reference evidence="1" key="2">
    <citation type="submission" date="2020-11" db="EMBL/GenBank/DDBJ databases">
        <authorList>
            <person name="McCartney M.A."/>
            <person name="Auch B."/>
            <person name="Kono T."/>
            <person name="Mallez S."/>
            <person name="Becker A."/>
            <person name="Gohl D.M."/>
            <person name="Silverstein K.A.T."/>
            <person name="Koren S."/>
            <person name="Bechman K.B."/>
            <person name="Herman A."/>
            <person name="Abrahante J.E."/>
            <person name="Garbe J."/>
        </authorList>
    </citation>
    <scope>NUCLEOTIDE SEQUENCE</scope>
    <source>
        <strain evidence="1">Duluth1</strain>
        <tissue evidence="1">Whole animal</tissue>
    </source>
</reference>
<sequence>MSMTSLIITHQTYVQQTAGTTCFSEWRHGGIVSVVIRFTLRSEHQSQSVILFVRATAARNVAVIGG</sequence>
<dbReference type="EMBL" id="JAIWYP010000012">
    <property type="protein sequence ID" value="KAH3726023.1"/>
    <property type="molecule type" value="Genomic_DNA"/>
</dbReference>
<organism evidence="1 2">
    <name type="scientific">Dreissena polymorpha</name>
    <name type="common">Zebra mussel</name>
    <name type="synonym">Mytilus polymorpha</name>
    <dbReference type="NCBI Taxonomy" id="45954"/>
    <lineage>
        <taxon>Eukaryota</taxon>
        <taxon>Metazoa</taxon>
        <taxon>Spiralia</taxon>
        <taxon>Lophotrochozoa</taxon>
        <taxon>Mollusca</taxon>
        <taxon>Bivalvia</taxon>
        <taxon>Autobranchia</taxon>
        <taxon>Heteroconchia</taxon>
        <taxon>Euheterodonta</taxon>
        <taxon>Imparidentia</taxon>
        <taxon>Neoheterodontei</taxon>
        <taxon>Myida</taxon>
        <taxon>Dreissenoidea</taxon>
        <taxon>Dreissenidae</taxon>
        <taxon>Dreissena</taxon>
    </lineage>
</organism>
<comment type="caution">
    <text evidence="1">The sequence shown here is derived from an EMBL/GenBank/DDBJ whole genome shotgun (WGS) entry which is preliminary data.</text>
</comment>
<evidence type="ECO:0000313" key="2">
    <source>
        <dbReference type="Proteomes" id="UP000828390"/>
    </source>
</evidence>
<gene>
    <name evidence="1" type="ORF">DPMN_051878</name>
</gene>
<dbReference type="AlphaFoldDB" id="A0A9D4CKC5"/>
<reference evidence="1" key="1">
    <citation type="journal article" date="2019" name="bioRxiv">
        <title>The Genome of the Zebra Mussel, Dreissena polymorpha: A Resource for Invasive Species Research.</title>
        <authorList>
            <person name="McCartney M.A."/>
            <person name="Auch B."/>
            <person name="Kono T."/>
            <person name="Mallez S."/>
            <person name="Zhang Y."/>
            <person name="Obille A."/>
            <person name="Becker A."/>
            <person name="Abrahante J.E."/>
            <person name="Garbe J."/>
            <person name="Badalamenti J.P."/>
            <person name="Herman A."/>
            <person name="Mangelson H."/>
            <person name="Liachko I."/>
            <person name="Sullivan S."/>
            <person name="Sone E.D."/>
            <person name="Koren S."/>
            <person name="Silverstein K.A.T."/>
            <person name="Beckman K.B."/>
            <person name="Gohl D.M."/>
        </authorList>
    </citation>
    <scope>NUCLEOTIDE SEQUENCE</scope>
    <source>
        <strain evidence="1">Duluth1</strain>
        <tissue evidence="1">Whole animal</tissue>
    </source>
</reference>
<dbReference type="Proteomes" id="UP000828390">
    <property type="component" value="Unassembled WGS sequence"/>
</dbReference>
<keyword evidence="2" id="KW-1185">Reference proteome</keyword>
<accession>A0A9D4CKC5</accession>
<evidence type="ECO:0000313" key="1">
    <source>
        <dbReference type="EMBL" id="KAH3726023.1"/>
    </source>
</evidence>
<proteinExistence type="predicted"/>